<evidence type="ECO:0000313" key="2">
    <source>
        <dbReference type="EMBL" id="EYF02212.1"/>
    </source>
</evidence>
<keyword evidence="1" id="KW-1133">Transmembrane helix</keyword>
<sequence>MRVLAAAAILLALHVALAFALDTLGLVESLLSPSGLRALAVLPLVLGLYAVRLALLFVMPGLVFAALVSAGRTWRARRAHRAQARQTPVPRA</sequence>
<dbReference type="EMBL" id="ASRX01000064">
    <property type="protein sequence ID" value="EYF02212.1"/>
    <property type="molecule type" value="Genomic_DNA"/>
</dbReference>
<name>A0A017SZM3_9BACT</name>
<evidence type="ECO:0000256" key="1">
    <source>
        <dbReference type="SAM" id="Phobius"/>
    </source>
</evidence>
<dbReference type="Proteomes" id="UP000019678">
    <property type="component" value="Unassembled WGS sequence"/>
</dbReference>
<keyword evidence="1" id="KW-0472">Membrane</keyword>
<feature type="transmembrane region" description="Helical" evidence="1">
    <location>
        <begin position="44"/>
        <end position="68"/>
    </location>
</feature>
<evidence type="ECO:0000313" key="3">
    <source>
        <dbReference type="Proteomes" id="UP000019678"/>
    </source>
</evidence>
<gene>
    <name evidence="2" type="ORF">CAP_7355</name>
</gene>
<protein>
    <submittedName>
        <fullName evidence="2">Uncharacterized protein</fullName>
    </submittedName>
</protein>
<keyword evidence="1" id="KW-0812">Transmembrane</keyword>
<dbReference type="STRING" id="1192034.CAP_7355"/>
<organism evidence="2 3">
    <name type="scientific">Chondromyces apiculatus DSM 436</name>
    <dbReference type="NCBI Taxonomy" id="1192034"/>
    <lineage>
        <taxon>Bacteria</taxon>
        <taxon>Pseudomonadati</taxon>
        <taxon>Myxococcota</taxon>
        <taxon>Polyangia</taxon>
        <taxon>Polyangiales</taxon>
        <taxon>Polyangiaceae</taxon>
        <taxon>Chondromyces</taxon>
    </lineage>
</organism>
<dbReference type="AlphaFoldDB" id="A0A017SZM3"/>
<proteinExistence type="predicted"/>
<keyword evidence="3" id="KW-1185">Reference proteome</keyword>
<accession>A0A017SZM3</accession>
<comment type="caution">
    <text evidence="2">The sequence shown here is derived from an EMBL/GenBank/DDBJ whole genome shotgun (WGS) entry which is preliminary data.</text>
</comment>
<reference evidence="2 3" key="1">
    <citation type="submission" date="2013-05" db="EMBL/GenBank/DDBJ databases">
        <title>Genome assembly of Chondromyces apiculatus DSM 436.</title>
        <authorList>
            <person name="Sharma G."/>
            <person name="Khatri I."/>
            <person name="Kaur C."/>
            <person name="Mayilraj S."/>
            <person name="Subramanian S."/>
        </authorList>
    </citation>
    <scope>NUCLEOTIDE SEQUENCE [LARGE SCALE GENOMIC DNA]</scope>
    <source>
        <strain evidence="2 3">DSM 436</strain>
    </source>
</reference>